<evidence type="ECO:0000259" key="1">
    <source>
        <dbReference type="Pfam" id="PF05699"/>
    </source>
</evidence>
<accession>A0A2H3CEW8</accession>
<feature type="domain" description="HAT C-terminal dimerisation" evidence="1">
    <location>
        <begin position="2"/>
        <end position="51"/>
    </location>
</feature>
<proteinExistence type="predicted"/>
<name>A0A2H3CEW8_ARMGA</name>
<sequence>ALARMALDFLSAPAASTDVEQVFSHGGLVINKWCHNLSAESTCANVILNSWDKVDGLIPKKILVKRFNEKA</sequence>
<organism evidence="2 3">
    <name type="scientific">Armillaria gallica</name>
    <name type="common">Bulbous honey fungus</name>
    <name type="synonym">Armillaria bulbosa</name>
    <dbReference type="NCBI Taxonomy" id="47427"/>
    <lineage>
        <taxon>Eukaryota</taxon>
        <taxon>Fungi</taxon>
        <taxon>Dikarya</taxon>
        <taxon>Basidiomycota</taxon>
        <taxon>Agaricomycotina</taxon>
        <taxon>Agaricomycetes</taxon>
        <taxon>Agaricomycetidae</taxon>
        <taxon>Agaricales</taxon>
        <taxon>Marasmiineae</taxon>
        <taxon>Physalacriaceae</taxon>
        <taxon>Armillaria</taxon>
    </lineage>
</organism>
<protein>
    <recommendedName>
        <fullName evidence="1">HAT C-terminal dimerisation domain-containing protein</fullName>
    </recommendedName>
</protein>
<evidence type="ECO:0000313" key="3">
    <source>
        <dbReference type="Proteomes" id="UP000217790"/>
    </source>
</evidence>
<dbReference type="Proteomes" id="UP000217790">
    <property type="component" value="Unassembled WGS sequence"/>
</dbReference>
<dbReference type="AlphaFoldDB" id="A0A2H3CEW8"/>
<evidence type="ECO:0000313" key="2">
    <source>
        <dbReference type="EMBL" id="PBK81605.1"/>
    </source>
</evidence>
<dbReference type="OrthoDB" id="1715602at2759"/>
<reference evidence="3" key="1">
    <citation type="journal article" date="2017" name="Nat. Ecol. Evol.">
        <title>Genome expansion and lineage-specific genetic innovations in the forest pathogenic fungi Armillaria.</title>
        <authorList>
            <person name="Sipos G."/>
            <person name="Prasanna A.N."/>
            <person name="Walter M.C."/>
            <person name="O'Connor E."/>
            <person name="Balint B."/>
            <person name="Krizsan K."/>
            <person name="Kiss B."/>
            <person name="Hess J."/>
            <person name="Varga T."/>
            <person name="Slot J."/>
            <person name="Riley R."/>
            <person name="Boka B."/>
            <person name="Rigling D."/>
            <person name="Barry K."/>
            <person name="Lee J."/>
            <person name="Mihaltcheva S."/>
            <person name="LaButti K."/>
            <person name="Lipzen A."/>
            <person name="Waldron R."/>
            <person name="Moloney N.M."/>
            <person name="Sperisen C."/>
            <person name="Kredics L."/>
            <person name="Vagvoelgyi C."/>
            <person name="Patrignani A."/>
            <person name="Fitzpatrick D."/>
            <person name="Nagy I."/>
            <person name="Doyle S."/>
            <person name="Anderson J.B."/>
            <person name="Grigoriev I.V."/>
            <person name="Gueldener U."/>
            <person name="Muensterkoetter M."/>
            <person name="Nagy L.G."/>
        </authorList>
    </citation>
    <scope>NUCLEOTIDE SEQUENCE [LARGE SCALE GENOMIC DNA]</scope>
    <source>
        <strain evidence="3">Ar21-2</strain>
    </source>
</reference>
<keyword evidence="3" id="KW-1185">Reference proteome</keyword>
<dbReference type="InParanoid" id="A0A2H3CEW8"/>
<dbReference type="InterPro" id="IPR008906">
    <property type="entry name" value="HATC_C_dom"/>
</dbReference>
<dbReference type="SUPFAM" id="SSF53098">
    <property type="entry name" value="Ribonuclease H-like"/>
    <property type="match status" value="1"/>
</dbReference>
<dbReference type="Pfam" id="PF05699">
    <property type="entry name" value="Dimer_Tnp_hAT"/>
    <property type="match status" value="1"/>
</dbReference>
<feature type="non-terminal residue" evidence="2">
    <location>
        <position position="71"/>
    </location>
</feature>
<gene>
    <name evidence="2" type="ORF">ARMGADRAFT_857341</name>
</gene>
<dbReference type="EMBL" id="KZ293727">
    <property type="protein sequence ID" value="PBK81605.1"/>
    <property type="molecule type" value="Genomic_DNA"/>
</dbReference>
<feature type="non-terminal residue" evidence="2">
    <location>
        <position position="1"/>
    </location>
</feature>
<dbReference type="GO" id="GO:0046983">
    <property type="term" value="F:protein dimerization activity"/>
    <property type="evidence" value="ECO:0007669"/>
    <property type="project" value="InterPro"/>
</dbReference>
<dbReference type="InterPro" id="IPR012337">
    <property type="entry name" value="RNaseH-like_sf"/>
</dbReference>